<dbReference type="InterPro" id="IPR011074">
    <property type="entry name" value="CRAL/TRIO_N_dom"/>
</dbReference>
<name>A0A9W9GXC6_9EURO</name>
<dbReference type="PANTHER" id="PTHR46590:SF2">
    <property type="entry name" value="CRAL_TRIO DOMAIN PROTEIN (AFU_ORTHOLOGUE AFUA_4G13930)-RELATED"/>
    <property type="match status" value="1"/>
</dbReference>
<dbReference type="Pfam" id="PF00650">
    <property type="entry name" value="CRAL_TRIO"/>
    <property type="match status" value="1"/>
</dbReference>
<dbReference type="EMBL" id="JAPQKL010000005">
    <property type="protein sequence ID" value="KAJ5131573.1"/>
    <property type="molecule type" value="Genomic_DNA"/>
</dbReference>
<accession>A0A9W9GXC6</accession>
<dbReference type="PANTHER" id="PTHR46590">
    <property type="entry name" value="PHOSPHATIDYLINOSITOL TRANSFER PROTEIN CSR1-RELATED"/>
    <property type="match status" value="1"/>
</dbReference>
<dbReference type="SMART" id="SM01100">
    <property type="entry name" value="CRAL_TRIO_N"/>
    <property type="match status" value="1"/>
</dbReference>
<evidence type="ECO:0000313" key="2">
    <source>
        <dbReference type="EMBL" id="KAJ5131573.1"/>
    </source>
</evidence>
<reference evidence="2" key="1">
    <citation type="submission" date="2022-11" db="EMBL/GenBank/DDBJ databases">
        <authorList>
            <person name="Petersen C."/>
        </authorList>
    </citation>
    <scope>NUCLEOTIDE SEQUENCE</scope>
    <source>
        <strain evidence="2">IBT 22155</strain>
    </source>
</reference>
<dbReference type="Proteomes" id="UP001149079">
    <property type="component" value="Unassembled WGS sequence"/>
</dbReference>
<dbReference type="SUPFAM" id="SSF46938">
    <property type="entry name" value="CRAL/TRIO N-terminal domain"/>
    <property type="match status" value="1"/>
</dbReference>
<feature type="domain" description="CRAL-TRIO" evidence="1">
    <location>
        <begin position="199"/>
        <end position="344"/>
    </location>
</feature>
<sequence length="475" mass="53220">MAANGPKPGYLGNLNKDQEASLQKLWSVLIKAGESSLSNEPSNEPASPAPVQKRRSLLGRAQSNVSGTIAASTTPYQQHILKYLGEMGAGAPECDAVKKLLSQLSGAELQTGVLDFMKHEHPDSLLLRYLRARKWDVPKAFAMMINTVVWRVKEAKVDEDVMAKGELHALQQIENKSSPSEQKAGIDFLSQMRMGKSYVHGVDRTGRPVAVIRARRHQPGAQTDESLERYVVHAIETIRMVLVPPVETAAIVFDLTGFALSNMEYPVVKFILKSFEAYYPETLGVMIFHNAPWVFSGIWRLIRGWMVPEIAAKVQFTNNVDDLDKLIARDQIVEEVGGDEKWTYEFVEPRPDENPKMNDTVTRDALKAERRSIGDEFLAATAAWIDAAKANDPTKLQSSESERAYLAERLRVNYWKLDPYTRARSQLDREGVIQAGGKIDFYPKEVPAESQVEEVKSLDVHHLEQVSQSEAQTVF</sequence>
<dbReference type="InterPro" id="IPR052432">
    <property type="entry name" value="PITP/CRAL-TRIO"/>
</dbReference>
<evidence type="ECO:0000259" key="1">
    <source>
        <dbReference type="PROSITE" id="PS50191"/>
    </source>
</evidence>
<dbReference type="SMART" id="SM00516">
    <property type="entry name" value="SEC14"/>
    <property type="match status" value="1"/>
</dbReference>
<evidence type="ECO:0000313" key="3">
    <source>
        <dbReference type="Proteomes" id="UP001149079"/>
    </source>
</evidence>
<comment type="caution">
    <text evidence="2">The sequence shown here is derived from an EMBL/GenBank/DDBJ whole genome shotgun (WGS) entry which is preliminary data.</text>
</comment>
<dbReference type="Gene3D" id="3.40.525.10">
    <property type="entry name" value="CRAL-TRIO lipid binding domain"/>
    <property type="match status" value="1"/>
</dbReference>
<dbReference type="RefSeq" id="XP_056521952.1">
    <property type="nucleotide sequence ID" value="XM_056668356.1"/>
</dbReference>
<dbReference type="OrthoDB" id="43460at2759"/>
<proteinExistence type="predicted"/>
<organism evidence="2 3">
    <name type="scientific">Penicillium bovifimosum</name>
    <dbReference type="NCBI Taxonomy" id="126998"/>
    <lineage>
        <taxon>Eukaryota</taxon>
        <taxon>Fungi</taxon>
        <taxon>Dikarya</taxon>
        <taxon>Ascomycota</taxon>
        <taxon>Pezizomycotina</taxon>
        <taxon>Eurotiomycetes</taxon>
        <taxon>Eurotiomycetidae</taxon>
        <taxon>Eurotiales</taxon>
        <taxon>Aspergillaceae</taxon>
        <taxon>Penicillium</taxon>
    </lineage>
</organism>
<keyword evidence="3" id="KW-1185">Reference proteome</keyword>
<protein>
    <recommendedName>
        <fullName evidence="1">CRAL-TRIO domain-containing protein</fullName>
    </recommendedName>
</protein>
<gene>
    <name evidence="2" type="ORF">N7515_007612</name>
</gene>
<dbReference type="InterPro" id="IPR036865">
    <property type="entry name" value="CRAL-TRIO_dom_sf"/>
</dbReference>
<dbReference type="InterPro" id="IPR036273">
    <property type="entry name" value="CRAL/TRIO_N_dom_sf"/>
</dbReference>
<dbReference type="AlphaFoldDB" id="A0A9W9GXC6"/>
<dbReference type="PROSITE" id="PS50191">
    <property type="entry name" value="CRAL_TRIO"/>
    <property type="match status" value="1"/>
</dbReference>
<dbReference type="GeneID" id="81407526"/>
<dbReference type="InterPro" id="IPR001251">
    <property type="entry name" value="CRAL-TRIO_dom"/>
</dbReference>
<dbReference type="CDD" id="cd00170">
    <property type="entry name" value="SEC14"/>
    <property type="match status" value="1"/>
</dbReference>
<dbReference type="SUPFAM" id="SSF52087">
    <property type="entry name" value="CRAL/TRIO domain"/>
    <property type="match status" value="1"/>
</dbReference>
<dbReference type="Pfam" id="PF03765">
    <property type="entry name" value="CRAL_TRIO_N"/>
    <property type="match status" value="1"/>
</dbReference>
<reference evidence="2" key="2">
    <citation type="journal article" date="2023" name="IMA Fungus">
        <title>Comparative genomic study of the Penicillium genus elucidates a diverse pangenome and 15 lateral gene transfer events.</title>
        <authorList>
            <person name="Petersen C."/>
            <person name="Sorensen T."/>
            <person name="Nielsen M.R."/>
            <person name="Sondergaard T.E."/>
            <person name="Sorensen J.L."/>
            <person name="Fitzpatrick D.A."/>
            <person name="Frisvad J.C."/>
            <person name="Nielsen K.L."/>
        </authorList>
    </citation>
    <scope>NUCLEOTIDE SEQUENCE</scope>
    <source>
        <strain evidence="2">IBT 22155</strain>
    </source>
</reference>